<organism evidence="1">
    <name type="scientific">Anguilla anguilla</name>
    <name type="common">European freshwater eel</name>
    <name type="synonym">Muraena anguilla</name>
    <dbReference type="NCBI Taxonomy" id="7936"/>
    <lineage>
        <taxon>Eukaryota</taxon>
        <taxon>Metazoa</taxon>
        <taxon>Chordata</taxon>
        <taxon>Craniata</taxon>
        <taxon>Vertebrata</taxon>
        <taxon>Euteleostomi</taxon>
        <taxon>Actinopterygii</taxon>
        <taxon>Neopterygii</taxon>
        <taxon>Teleostei</taxon>
        <taxon>Anguilliformes</taxon>
        <taxon>Anguillidae</taxon>
        <taxon>Anguilla</taxon>
    </lineage>
</organism>
<reference evidence="1" key="2">
    <citation type="journal article" date="2015" name="Fish Shellfish Immunol.">
        <title>Early steps in the European eel (Anguilla anguilla)-Vibrio vulnificus interaction in the gills: Role of the RtxA13 toxin.</title>
        <authorList>
            <person name="Callol A."/>
            <person name="Pajuelo D."/>
            <person name="Ebbesson L."/>
            <person name="Teles M."/>
            <person name="MacKenzie S."/>
            <person name="Amaro C."/>
        </authorList>
    </citation>
    <scope>NUCLEOTIDE SEQUENCE</scope>
</reference>
<evidence type="ECO:0000313" key="1">
    <source>
        <dbReference type="EMBL" id="JAH52846.1"/>
    </source>
</evidence>
<sequence length="60" mass="6771">MYNPIRLQPVSISNTGINWKVSTKFSFMFSPQFGIPSRDQATTLIFAVHSGEHRQACTLL</sequence>
<name>A0A0E9TGZ6_ANGAN</name>
<accession>A0A0E9TGZ6</accession>
<protein>
    <submittedName>
        <fullName evidence="1">Uncharacterized protein</fullName>
    </submittedName>
</protein>
<proteinExistence type="predicted"/>
<dbReference type="EMBL" id="GBXM01055731">
    <property type="protein sequence ID" value="JAH52846.1"/>
    <property type="molecule type" value="Transcribed_RNA"/>
</dbReference>
<dbReference type="AlphaFoldDB" id="A0A0E9TGZ6"/>
<reference evidence="1" key="1">
    <citation type="submission" date="2014-11" db="EMBL/GenBank/DDBJ databases">
        <authorList>
            <person name="Amaro Gonzalez C."/>
        </authorList>
    </citation>
    <scope>NUCLEOTIDE SEQUENCE</scope>
</reference>